<dbReference type="InterPro" id="IPR035940">
    <property type="entry name" value="CAP_sf"/>
</dbReference>
<dbReference type="AlphaFoldDB" id="A0A328C7L5"/>
<reference evidence="3 4" key="1">
    <citation type="submission" date="2018-05" db="EMBL/GenBank/DDBJ databases">
        <title>Lujinxingia marina gen. nov. sp. nov., a new facultative anaerobic member of the class Deltaproteobacteria, and proposal of Lujinxingaceae fam. nov.</title>
        <authorList>
            <person name="Li C.-M."/>
        </authorList>
    </citation>
    <scope>NUCLEOTIDE SEQUENCE [LARGE SCALE GENOMIC DNA]</scope>
    <source>
        <strain evidence="3 4">B210</strain>
    </source>
</reference>
<organism evidence="3 4">
    <name type="scientific">Lujinxingia litoralis</name>
    <dbReference type="NCBI Taxonomy" id="2211119"/>
    <lineage>
        <taxon>Bacteria</taxon>
        <taxon>Deltaproteobacteria</taxon>
        <taxon>Bradymonadales</taxon>
        <taxon>Lujinxingiaceae</taxon>
        <taxon>Lujinxingia</taxon>
    </lineage>
</organism>
<dbReference type="OrthoDB" id="7846629at2"/>
<dbReference type="CDD" id="cd05379">
    <property type="entry name" value="CAP_bacterial"/>
    <property type="match status" value="1"/>
</dbReference>
<dbReference type="EMBL" id="QHKO01000009">
    <property type="protein sequence ID" value="RAL20545.1"/>
    <property type="molecule type" value="Genomic_DNA"/>
</dbReference>
<protein>
    <recommendedName>
        <fullName evidence="2">SCP domain-containing protein</fullName>
    </recommendedName>
</protein>
<evidence type="ECO:0000313" key="4">
    <source>
        <dbReference type="Proteomes" id="UP000249169"/>
    </source>
</evidence>
<dbReference type="Pfam" id="PF00188">
    <property type="entry name" value="CAP"/>
    <property type="match status" value="1"/>
</dbReference>
<dbReference type="PANTHER" id="PTHR31157:SF1">
    <property type="entry name" value="SCP DOMAIN-CONTAINING PROTEIN"/>
    <property type="match status" value="1"/>
</dbReference>
<feature type="chain" id="PRO_5016389254" description="SCP domain-containing protein" evidence="1">
    <location>
        <begin position="27"/>
        <end position="191"/>
    </location>
</feature>
<comment type="caution">
    <text evidence="3">The sequence shown here is derived from an EMBL/GenBank/DDBJ whole genome shotgun (WGS) entry which is preliminary data.</text>
</comment>
<dbReference type="SUPFAM" id="SSF55797">
    <property type="entry name" value="PR-1-like"/>
    <property type="match status" value="1"/>
</dbReference>
<feature type="signal peptide" evidence="1">
    <location>
        <begin position="1"/>
        <end position="26"/>
    </location>
</feature>
<keyword evidence="1" id="KW-0732">Signal</keyword>
<sequence length="191" mass="20356">MRAASPRSAFNLPTLFTLCITLGVIAGACVPDSEPSTAADRWEFEDATLPPAHQRIEQVIAATNHARARQQTCGRYGVMPAVAPVAADRMLAQAAAAHARDLATMDHLSHTGSDGSDFTDRAARAGFNGQPVGENIAATFRLGPALVQGWLESDAHCRVLMNPDARYIGVGLHDPPPGAPFTTYWVQVFGH</sequence>
<accession>A0A328C7L5</accession>
<evidence type="ECO:0000313" key="3">
    <source>
        <dbReference type="EMBL" id="RAL20545.1"/>
    </source>
</evidence>
<dbReference type="RefSeq" id="WP_111730911.1">
    <property type="nucleotide sequence ID" value="NZ_QHKO01000009.1"/>
</dbReference>
<dbReference type="InterPro" id="IPR014044">
    <property type="entry name" value="CAP_dom"/>
</dbReference>
<evidence type="ECO:0000259" key="2">
    <source>
        <dbReference type="Pfam" id="PF00188"/>
    </source>
</evidence>
<proteinExistence type="predicted"/>
<evidence type="ECO:0000256" key="1">
    <source>
        <dbReference type="SAM" id="SignalP"/>
    </source>
</evidence>
<dbReference type="PANTHER" id="PTHR31157">
    <property type="entry name" value="SCP DOMAIN-CONTAINING PROTEIN"/>
    <property type="match status" value="1"/>
</dbReference>
<gene>
    <name evidence="3" type="ORF">DL240_16015</name>
</gene>
<dbReference type="PROSITE" id="PS51257">
    <property type="entry name" value="PROKAR_LIPOPROTEIN"/>
    <property type="match status" value="1"/>
</dbReference>
<dbReference type="Proteomes" id="UP000249169">
    <property type="component" value="Unassembled WGS sequence"/>
</dbReference>
<keyword evidence="4" id="KW-1185">Reference proteome</keyword>
<dbReference type="Gene3D" id="3.40.33.10">
    <property type="entry name" value="CAP"/>
    <property type="match status" value="1"/>
</dbReference>
<name>A0A328C7L5_9DELT</name>
<feature type="domain" description="SCP" evidence="2">
    <location>
        <begin position="82"/>
        <end position="189"/>
    </location>
</feature>